<dbReference type="GO" id="GO:0051603">
    <property type="term" value="P:proteolysis involved in protein catabolic process"/>
    <property type="evidence" value="ECO:0007669"/>
    <property type="project" value="TreeGrafter"/>
</dbReference>
<keyword evidence="2" id="KW-0479">Metal-binding</keyword>
<evidence type="ECO:0000313" key="7">
    <source>
        <dbReference type="EMBL" id="MCG7949047.1"/>
    </source>
</evidence>
<comment type="cofactor">
    <cofactor evidence="6">
        <name>Zn(2+)</name>
        <dbReference type="ChEBI" id="CHEBI:29105"/>
    </cofactor>
    <text evidence="6">Binds 1 zinc ion per subunit.</text>
</comment>
<keyword evidence="4 6" id="KW-0862">Zinc</keyword>
<dbReference type="InterPro" id="IPR001915">
    <property type="entry name" value="Peptidase_M48"/>
</dbReference>
<dbReference type="Pfam" id="PF01435">
    <property type="entry name" value="Peptidase_M48"/>
    <property type="match status" value="1"/>
</dbReference>
<keyword evidence="3 6" id="KW-0378">Hydrolase</keyword>
<dbReference type="Proteomes" id="UP000886667">
    <property type="component" value="Unassembled WGS sequence"/>
</dbReference>
<evidence type="ECO:0000256" key="3">
    <source>
        <dbReference type="ARBA" id="ARBA00022801"/>
    </source>
</evidence>
<dbReference type="GO" id="GO:0046872">
    <property type="term" value="F:metal ion binding"/>
    <property type="evidence" value="ECO:0007669"/>
    <property type="project" value="UniProtKB-KW"/>
</dbReference>
<evidence type="ECO:0000313" key="8">
    <source>
        <dbReference type="Proteomes" id="UP000886667"/>
    </source>
</evidence>
<evidence type="ECO:0000256" key="5">
    <source>
        <dbReference type="ARBA" id="ARBA00023049"/>
    </source>
</evidence>
<reference evidence="7" key="1">
    <citation type="journal article" date="2021" name="Proc. Natl. Acad. Sci. U.S.A.">
        <title>Global biogeography of chemosynthetic symbionts reveals both localized and globally distributed symbiont groups. .</title>
        <authorList>
            <person name="Osvatic J.T."/>
            <person name="Wilkins L.G.E."/>
            <person name="Leibrecht L."/>
            <person name="Leray M."/>
            <person name="Zauner S."/>
            <person name="Polzin J."/>
            <person name="Camacho Y."/>
            <person name="Gros O."/>
            <person name="van Gils J.A."/>
            <person name="Eisen J.A."/>
            <person name="Petersen J.M."/>
            <person name="Yuen B."/>
        </authorList>
    </citation>
    <scope>NUCLEOTIDE SEQUENCE</scope>
    <source>
        <strain evidence="7">MAGclacostrist064TRANS</strain>
    </source>
</reference>
<protein>
    <submittedName>
        <fullName evidence="7">M48 family metallopeptidase</fullName>
    </submittedName>
</protein>
<accession>A0A9E4N7L8</accession>
<sequence>MKYSNPQIPEGINTSKQHPLKEFLMLSSGVLVLIVAAVLLLGFFADKLAHYIPFEVELKIVSQELLDAPEPGPMQSYLEGLTERIVSTQGLSEEMPITVHYVDDDTVNAFATLGGHIYMFRGLLEKLPNENALAMVLAHEIAHIKHRHPIRSLGRGITIGLALSMVSGTLGDMMANQIVSNTGMVTSLTFSRDQERESDKTALETLMVLYGNVVGADQLFVVLQNAEGTMKVPEFFSTHPLSEKRIQHIHAFGRELSGSTTTQQATPLPLDFANWLSLGTTEKEHE</sequence>
<dbReference type="InterPro" id="IPR051156">
    <property type="entry name" value="Mito/Outer_Membr_Metalloprot"/>
</dbReference>
<dbReference type="GO" id="GO:0004222">
    <property type="term" value="F:metalloendopeptidase activity"/>
    <property type="evidence" value="ECO:0007669"/>
    <property type="project" value="InterPro"/>
</dbReference>
<keyword evidence="1 6" id="KW-0645">Protease</keyword>
<dbReference type="AlphaFoldDB" id="A0A9E4N7L8"/>
<dbReference type="EMBL" id="JAEPCM010000843">
    <property type="protein sequence ID" value="MCG7949047.1"/>
    <property type="molecule type" value="Genomic_DNA"/>
</dbReference>
<organism evidence="7 8">
    <name type="scientific">Candidatus Thiodiazotropha taylori</name>
    <dbReference type="NCBI Taxonomy" id="2792791"/>
    <lineage>
        <taxon>Bacteria</taxon>
        <taxon>Pseudomonadati</taxon>
        <taxon>Pseudomonadota</taxon>
        <taxon>Gammaproteobacteria</taxon>
        <taxon>Chromatiales</taxon>
        <taxon>Sedimenticolaceae</taxon>
        <taxon>Candidatus Thiodiazotropha</taxon>
    </lineage>
</organism>
<comment type="caution">
    <text evidence="7">The sequence shown here is derived from an EMBL/GenBank/DDBJ whole genome shotgun (WGS) entry which is preliminary data.</text>
</comment>
<keyword evidence="5 6" id="KW-0482">Metalloprotease</keyword>
<comment type="similarity">
    <text evidence="6">Belongs to the peptidase M48 family.</text>
</comment>
<evidence type="ECO:0000256" key="6">
    <source>
        <dbReference type="RuleBase" id="RU003983"/>
    </source>
</evidence>
<dbReference type="PANTHER" id="PTHR22726">
    <property type="entry name" value="METALLOENDOPEPTIDASE OMA1"/>
    <property type="match status" value="1"/>
</dbReference>
<proteinExistence type="inferred from homology"/>
<gene>
    <name evidence="7" type="ORF">JAZ07_22145</name>
</gene>
<evidence type="ECO:0000256" key="2">
    <source>
        <dbReference type="ARBA" id="ARBA00022723"/>
    </source>
</evidence>
<name>A0A9E4N7L8_9GAMM</name>
<dbReference type="CDD" id="cd07332">
    <property type="entry name" value="M48C_Oma1_like"/>
    <property type="match status" value="1"/>
</dbReference>
<evidence type="ECO:0000256" key="4">
    <source>
        <dbReference type="ARBA" id="ARBA00022833"/>
    </source>
</evidence>
<dbReference type="GO" id="GO:0016020">
    <property type="term" value="C:membrane"/>
    <property type="evidence" value="ECO:0007669"/>
    <property type="project" value="TreeGrafter"/>
</dbReference>
<dbReference type="Gene3D" id="3.30.2010.10">
    <property type="entry name" value="Metalloproteases ('zincins'), catalytic domain"/>
    <property type="match status" value="1"/>
</dbReference>
<evidence type="ECO:0000256" key="1">
    <source>
        <dbReference type="ARBA" id="ARBA00022670"/>
    </source>
</evidence>
<dbReference type="PANTHER" id="PTHR22726:SF1">
    <property type="entry name" value="METALLOENDOPEPTIDASE OMA1, MITOCHONDRIAL"/>
    <property type="match status" value="1"/>
</dbReference>